<gene>
    <name evidence="8" type="ORF">ENS15_04275</name>
</gene>
<evidence type="ECO:0000256" key="6">
    <source>
        <dbReference type="ARBA" id="ARBA00023211"/>
    </source>
</evidence>
<accession>A0A7C3J6E9</accession>
<evidence type="ECO:0000256" key="1">
    <source>
        <dbReference type="ARBA" id="ARBA00022475"/>
    </source>
</evidence>
<dbReference type="InterPro" id="IPR043461">
    <property type="entry name" value="LpxH-like"/>
</dbReference>
<keyword evidence="5" id="KW-0472">Membrane</keyword>
<dbReference type="AlphaFoldDB" id="A0A7C3J6E9"/>
<dbReference type="InterPro" id="IPR004843">
    <property type="entry name" value="Calcineurin-like_PHP"/>
</dbReference>
<dbReference type="PANTHER" id="PTHR34990:SF1">
    <property type="entry name" value="UDP-2,3-DIACYLGLUCOSAMINE HYDROLASE"/>
    <property type="match status" value="1"/>
</dbReference>
<comment type="caution">
    <text evidence="8">The sequence shown here is derived from an EMBL/GenBank/DDBJ whole genome shotgun (WGS) entry which is preliminary data.</text>
</comment>
<evidence type="ECO:0000256" key="3">
    <source>
        <dbReference type="ARBA" id="ARBA00022723"/>
    </source>
</evidence>
<dbReference type="InterPro" id="IPR029052">
    <property type="entry name" value="Metallo-depent_PP-like"/>
</dbReference>
<organism evidence="8">
    <name type="scientific">candidate division WOR-3 bacterium</name>
    <dbReference type="NCBI Taxonomy" id="2052148"/>
    <lineage>
        <taxon>Bacteria</taxon>
        <taxon>Bacteria division WOR-3</taxon>
    </lineage>
</organism>
<sequence length="230" mass="27665">MTKLVVLSDIHYRKGDYKIFSKIKELLKRDEFKKVIFLGDTFDFFFEFKGKFYKKENIDLLDFLKDISKDYEIFFIRGNHDIFLGKGFKEITGCKDVVDRLYFDYDWGKVLLTHGHLLKNDSMLKKFFYFILENKFDRFLFSLLPESLGYRVGILVSNLCNLRRVDKKEKMKKLEESFKKNFEKDFQKIVVGHYHLDFVSEDKRIYALSDFKENGSYIVIDEKGVFLEHF</sequence>
<evidence type="ECO:0000256" key="2">
    <source>
        <dbReference type="ARBA" id="ARBA00022519"/>
    </source>
</evidence>
<dbReference type="SUPFAM" id="SSF56300">
    <property type="entry name" value="Metallo-dependent phosphatases"/>
    <property type="match status" value="1"/>
</dbReference>
<dbReference type="EMBL" id="DSTT01000005">
    <property type="protein sequence ID" value="HFK23849.1"/>
    <property type="molecule type" value="Genomic_DNA"/>
</dbReference>
<keyword evidence="3" id="KW-0479">Metal-binding</keyword>
<feature type="domain" description="Calcineurin-like phosphoesterase" evidence="7">
    <location>
        <begin position="3"/>
        <end position="142"/>
    </location>
</feature>
<keyword evidence="4" id="KW-0378">Hydrolase</keyword>
<reference evidence="8" key="1">
    <citation type="journal article" date="2020" name="mSystems">
        <title>Genome- and Community-Level Interaction Insights into Carbon Utilization and Element Cycling Functions of Hydrothermarchaeota in Hydrothermal Sediment.</title>
        <authorList>
            <person name="Zhou Z."/>
            <person name="Liu Y."/>
            <person name="Xu W."/>
            <person name="Pan J."/>
            <person name="Luo Z.H."/>
            <person name="Li M."/>
        </authorList>
    </citation>
    <scope>NUCLEOTIDE SEQUENCE [LARGE SCALE GENOMIC DNA]</scope>
    <source>
        <strain evidence="8">SpSt-464</strain>
    </source>
</reference>
<dbReference type="Gene3D" id="3.60.21.10">
    <property type="match status" value="1"/>
</dbReference>
<evidence type="ECO:0000313" key="8">
    <source>
        <dbReference type="EMBL" id="HFK23849.1"/>
    </source>
</evidence>
<dbReference type="GO" id="GO:0046872">
    <property type="term" value="F:metal ion binding"/>
    <property type="evidence" value="ECO:0007669"/>
    <property type="project" value="UniProtKB-KW"/>
</dbReference>
<name>A0A7C3J6E9_UNCW3</name>
<dbReference type="GO" id="GO:0008758">
    <property type="term" value="F:UDP-2,3-diacylglucosamine hydrolase activity"/>
    <property type="evidence" value="ECO:0007669"/>
    <property type="project" value="TreeGrafter"/>
</dbReference>
<evidence type="ECO:0000259" key="7">
    <source>
        <dbReference type="Pfam" id="PF00149"/>
    </source>
</evidence>
<dbReference type="PANTHER" id="PTHR34990">
    <property type="entry name" value="UDP-2,3-DIACYLGLUCOSAMINE HYDROLASE-RELATED"/>
    <property type="match status" value="1"/>
</dbReference>
<keyword evidence="2" id="KW-0997">Cell inner membrane</keyword>
<protein>
    <recommendedName>
        <fullName evidence="7">Calcineurin-like phosphoesterase domain-containing protein</fullName>
    </recommendedName>
</protein>
<evidence type="ECO:0000256" key="5">
    <source>
        <dbReference type="ARBA" id="ARBA00023136"/>
    </source>
</evidence>
<keyword evidence="1" id="KW-1003">Cell membrane</keyword>
<keyword evidence="6" id="KW-0464">Manganese</keyword>
<dbReference type="GO" id="GO:0009245">
    <property type="term" value="P:lipid A biosynthetic process"/>
    <property type="evidence" value="ECO:0007669"/>
    <property type="project" value="TreeGrafter"/>
</dbReference>
<dbReference type="GO" id="GO:0016020">
    <property type="term" value="C:membrane"/>
    <property type="evidence" value="ECO:0007669"/>
    <property type="project" value="GOC"/>
</dbReference>
<evidence type="ECO:0000256" key="4">
    <source>
        <dbReference type="ARBA" id="ARBA00022801"/>
    </source>
</evidence>
<dbReference type="Pfam" id="PF00149">
    <property type="entry name" value="Metallophos"/>
    <property type="match status" value="1"/>
</dbReference>
<proteinExistence type="predicted"/>